<feature type="signal peptide" evidence="1">
    <location>
        <begin position="1"/>
        <end position="25"/>
    </location>
</feature>
<proteinExistence type="predicted"/>
<evidence type="ECO:0000313" key="3">
    <source>
        <dbReference type="Proteomes" id="UP001163850"/>
    </source>
</evidence>
<name>A0AA38UT17_9AGAR</name>
<dbReference type="EMBL" id="MU802033">
    <property type="protein sequence ID" value="KAJ3983142.1"/>
    <property type="molecule type" value="Genomic_DNA"/>
</dbReference>
<keyword evidence="1" id="KW-0732">Signal</keyword>
<reference evidence="2" key="1">
    <citation type="submission" date="2022-08" db="EMBL/GenBank/DDBJ databases">
        <authorList>
            <consortium name="DOE Joint Genome Institute"/>
            <person name="Min B."/>
            <person name="Riley R."/>
            <person name="Sierra-Patev S."/>
            <person name="Naranjo-Ortiz M."/>
            <person name="Looney B."/>
            <person name="Konkel Z."/>
            <person name="Slot J.C."/>
            <person name="Sakamoto Y."/>
            <person name="Steenwyk J.L."/>
            <person name="Rokas A."/>
            <person name="Carro J."/>
            <person name="Camarero S."/>
            <person name="Ferreira P."/>
            <person name="Molpeceres G."/>
            <person name="Ruiz-Duenas F.J."/>
            <person name="Serrano A."/>
            <person name="Henrissat B."/>
            <person name="Drula E."/>
            <person name="Hughes K.W."/>
            <person name="Mata J.L."/>
            <person name="Ishikawa N.K."/>
            <person name="Vargas-Isla R."/>
            <person name="Ushijima S."/>
            <person name="Smith C.A."/>
            <person name="Ahrendt S."/>
            <person name="Andreopoulos W."/>
            <person name="He G."/>
            <person name="Labutti K."/>
            <person name="Lipzen A."/>
            <person name="Ng V."/>
            <person name="Sandor L."/>
            <person name="Barry K."/>
            <person name="Martinez A.T."/>
            <person name="Xiao Y."/>
            <person name="Gibbons J.G."/>
            <person name="Terashima K."/>
            <person name="Hibbett D.S."/>
            <person name="Grigoriev I.V."/>
        </authorList>
    </citation>
    <scope>NUCLEOTIDE SEQUENCE</scope>
    <source>
        <strain evidence="2">TFB7829</strain>
    </source>
</reference>
<evidence type="ECO:0000256" key="1">
    <source>
        <dbReference type="SAM" id="SignalP"/>
    </source>
</evidence>
<gene>
    <name evidence="2" type="ORF">F5890DRAFT_1555253</name>
</gene>
<accession>A0AA38UT17</accession>
<dbReference type="Proteomes" id="UP001163850">
    <property type="component" value="Unassembled WGS sequence"/>
</dbReference>
<dbReference type="AlphaFoldDB" id="A0AA38UT17"/>
<comment type="caution">
    <text evidence="2">The sequence shown here is derived from an EMBL/GenBank/DDBJ whole genome shotgun (WGS) entry which is preliminary data.</text>
</comment>
<evidence type="ECO:0000313" key="2">
    <source>
        <dbReference type="EMBL" id="KAJ3983142.1"/>
    </source>
</evidence>
<organism evidence="2 3">
    <name type="scientific">Lentinula detonsa</name>
    <dbReference type="NCBI Taxonomy" id="2804962"/>
    <lineage>
        <taxon>Eukaryota</taxon>
        <taxon>Fungi</taxon>
        <taxon>Dikarya</taxon>
        <taxon>Basidiomycota</taxon>
        <taxon>Agaricomycotina</taxon>
        <taxon>Agaricomycetes</taxon>
        <taxon>Agaricomycetidae</taxon>
        <taxon>Agaricales</taxon>
        <taxon>Marasmiineae</taxon>
        <taxon>Omphalotaceae</taxon>
        <taxon>Lentinula</taxon>
    </lineage>
</organism>
<feature type="chain" id="PRO_5041354549" evidence="1">
    <location>
        <begin position="26"/>
        <end position="373"/>
    </location>
</feature>
<sequence length="373" mass="42249">MHLLRLKFWTACLVLGFISISVVLATPHPVDDSIVNRTPTPSPSPDSQRLVLRDSGYTPKMFVAFQRKKYVWETQEEIERAKTIIETMVRAAWKEMDLEPVWSRDGRELKAVRMPPFEYKGFLGDWTYSMMLEVMLKGPKLCKVATIFAGQRKFPTDFLKNSLTSSSSLMRFPPLFNFWTACLVIGLISVVCAAPRPVDNAIASLSNHQSLSPSSPFSSTIETRHRVSRNTLQPFEVTFLYTEASLSTRQEEARAHKIMRTLIKQAATVLGIERRKRSDGKSVLLMPGINHINYPGHWTYGTVLEAQLVGPYVCGQGCTLRAIAVRGSQGCYDMDIRDGAGNSVFSKERVEVENEAKLWNNERLKDRFNRLPP</sequence>
<protein>
    <submittedName>
        <fullName evidence="2">Uncharacterized protein</fullName>
    </submittedName>
</protein>